<evidence type="ECO:0000313" key="2">
    <source>
        <dbReference type="EMBL" id="MDP9729558.1"/>
    </source>
</evidence>
<evidence type="ECO:0000313" key="3">
    <source>
        <dbReference type="Proteomes" id="UP001229209"/>
    </source>
</evidence>
<feature type="transmembrane region" description="Helical" evidence="1">
    <location>
        <begin position="60"/>
        <end position="79"/>
    </location>
</feature>
<dbReference type="Proteomes" id="UP001229209">
    <property type="component" value="Unassembled WGS sequence"/>
</dbReference>
<comment type="caution">
    <text evidence="2">The sequence shown here is derived from an EMBL/GenBank/DDBJ whole genome shotgun (WGS) entry which is preliminary data.</text>
</comment>
<dbReference type="PANTHER" id="PTHR43471">
    <property type="entry name" value="ABC TRANSPORTER PERMEASE"/>
    <property type="match status" value="1"/>
</dbReference>
<dbReference type="EMBL" id="JAURUO010000017">
    <property type="protein sequence ID" value="MDP9729558.1"/>
    <property type="molecule type" value="Genomic_DNA"/>
</dbReference>
<feature type="transmembrane region" description="Helical" evidence="1">
    <location>
        <begin position="210"/>
        <end position="230"/>
    </location>
</feature>
<organism evidence="2 3">
    <name type="scientific">Alicyclobacillus tolerans</name>
    <dbReference type="NCBI Taxonomy" id="90970"/>
    <lineage>
        <taxon>Bacteria</taxon>
        <taxon>Bacillati</taxon>
        <taxon>Bacillota</taxon>
        <taxon>Bacilli</taxon>
        <taxon>Bacillales</taxon>
        <taxon>Alicyclobacillaceae</taxon>
        <taxon>Alicyclobacillus</taxon>
    </lineage>
</organism>
<keyword evidence="1" id="KW-1133">Transmembrane helix</keyword>
<sequence>MSGISVIFQREFKEATRSKAVLIFALVVAIAFPIVTFIILKSQIHLNNSIDQLEVQELHPLIIAFLLESIILATMVTATSSASSFAGEREHGTLEALLLAPISESAIFVGKVLAHVLLGVILCCVTILSSRFASIIFISSRYKPYSIGFMLVLALLSLVLSTFVVGICTIISTRAKSTRIAQQLSTLVMFPVLIANVLATNWVGHISIPHLLFMILGIGCIDAFILYFGATQWRTVNIIFRV</sequence>
<feature type="transmembrane region" description="Helical" evidence="1">
    <location>
        <begin position="112"/>
        <end position="139"/>
    </location>
</feature>
<proteinExistence type="predicted"/>
<evidence type="ECO:0000256" key="1">
    <source>
        <dbReference type="SAM" id="Phobius"/>
    </source>
</evidence>
<name>A0ABT9LZ73_9BACL</name>
<protein>
    <submittedName>
        <fullName evidence="2">ABC-type Na+ efflux pump permease subunit</fullName>
    </submittedName>
</protein>
<reference evidence="2 3" key="1">
    <citation type="submission" date="2023-07" db="EMBL/GenBank/DDBJ databases">
        <title>Genomic Encyclopedia of Type Strains, Phase IV (KMG-IV): sequencing the most valuable type-strain genomes for metagenomic binning, comparative biology and taxonomic classification.</title>
        <authorList>
            <person name="Goeker M."/>
        </authorList>
    </citation>
    <scope>NUCLEOTIDE SEQUENCE [LARGE SCALE GENOMIC DNA]</scope>
    <source>
        <strain evidence="2 3">DSM 25924</strain>
    </source>
</reference>
<feature type="transmembrane region" description="Helical" evidence="1">
    <location>
        <begin position="184"/>
        <end position="204"/>
    </location>
</feature>
<keyword evidence="3" id="KW-1185">Reference proteome</keyword>
<gene>
    <name evidence="2" type="ORF">J2S04_002532</name>
</gene>
<feature type="transmembrane region" description="Helical" evidence="1">
    <location>
        <begin position="20"/>
        <end position="40"/>
    </location>
</feature>
<feature type="transmembrane region" description="Helical" evidence="1">
    <location>
        <begin position="145"/>
        <end position="172"/>
    </location>
</feature>
<dbReference type="Pfam" id="PF12679">
    <property type="entry name" value="ABC2_membrane_2"/>
    <property type="match status" value="1"/>
</dbReference>
<keyword evidence="1" id="KW-0812">Transmembrane</keyword>
<dbReference type="RefSeq" id="WP_203114181.1">
    <property type="nucleotide sequence ID" value="NZ_JAURUO010000017.1"/>
</dbReference>
<accession>A0ABT9LZ73</accession>
<keyword evidence="1" id="KW-0472">Membrane</keyword>